<feature type="non-terminal residue" evidence="1">
    <location>
        <position position="49"/>
    </location>
</feature>
<evidence type="ECO:0000313" key="1">
    <source>
        <dbReference type="EMBL" id="GAH99083.1"/>
    </source>
</evidence>
<name>X1LY90_9ZZZZ</name>
<dbReference type="EMBL" id="BARV01000491">
    <property type="protein sequence ID" value="GAH99083.1"/>
    <property type="molecule type" value="Genomic_DNA"/>
</dbReference>
<dbReference type="AlphaFoldDB" id="X1LY90"/>
<protein>
    <submittedName>
        <fullName evidence="1">Uncharacterized protein</fullName>
    </submittedName>
</protein>
<reference evidence="1" key="1">
    <citation type="journal article" date="2014" name="Front. Microbiol.">
        <title>High frequency of phylogenetically diverse reductive dehalogenase-homologous genes in deep subseafloor sedimentary metagenomes.</title>
        <authorList>
            <person name="Kawai M."/>
            <person name="Futagami T."/>
            <person name="Toyoda A."/>
            <person name="Takaki Y."/>
            <person name="Nishi S."/>
            <person name="Hori S."/>
            <person name="Arai W."/>
            <person name="Tsubouchi T."/>
            <person name="Morono Y."/>
            <person name="Uchiyama I."/>
            <person name="Ito T."/>
            <person name="Fujiyama A."/>
            <person name="Inagaki F."/>
            <person name="Takami H."/>
        </authorList>
    </citation>
    <scope>NUCLEOTIDE SEQUENCE</scope>
    <source>
        <strain evidence="1">Expedition CK06-06</strain>
    </source>
</reference>
<gene>
    <name evidence="1" type="ORF">S06H3_01839</name>
</gene>
<accession>X1LY90</accession>
<proteinExistence type="predicted"/>
<organism evidence="1">
    <name type="scientific">marine sediment metagenome</name>
    <dbReference type="NCBI Taxonomy" id="412755"/>
    <lineage>
        <taxon>unclassified sequences</taxon>
        <taxon>metagenomes</taxon>
        <taxon>ecological metagenomes</taxon>
    </lineage>
</organism>
<comment type="caution">
    <text evidence="1">The sequence shown here is derived from an EMBL/GenBank/DDBJ whole genome shotgun (WGS) entry which is preliminary data.</text>
</comment>
<sequence>MTIARLELTLLVNHPMNALQANPVPWLRYKDYYSGAGFYTKTFNVPANW</sequence>